<sequence length="148" mass="17336">KPHNEITDLSAPVDRPFKDFYTAITFYPWDFSWPGIKRRLKLWIKYREQNQQQLYPKRHADLGPDLAIANFVIHRGGRVLFSHATDKWATKADSLTELDLSNNFLDDWSCDKLSRVFRSAKLSSLNLSNNPLITHRGIESLHWIRSLK</sequence>
<evidence type="ECO:0000313" key="1">
    <source>
        <dbReference type="EMBL" id="CAD7665899.1"/>
    </source>
</evidence>
<proteinExistence type="predicted"/>
<evidence type="ECO:0000313" key="2">
    <source>
        <dbReference type="Proteomes" id="UP000728032"/>
    </source>
</evidence>
<protein>
    <submittedName>
        <fullName evidence="1">Uncharacterized protein</fullName>
    </submittedName>
</protein>
<dbReference type="AlphaFoldDB" id="A0A7R9MTH8"/>
<feature type="non-terminal residue" evidence="1">
    <location>
        <position position="148"/>
    </location>
</feature>
<dbReference type="EMBL" id="OC965080">
    <property type="protein sequence ID" value="CAD7665899.1"/>
    <property type="molecule type" value="Genomic_DNA"/>
</dbReference>
<accession>A0A7R9MTH8</accession>
<dbReference type="SUPFAM" id="SSF52047">
    <property type="entry name" value="RNI-like"/>
    <property type="match status" value="1"/>
</dbReference>
<keyword evidence="2" id="KW-1185">Reference proteome</keyword>
<gene>
    <name evidence="1" type="ORF">ONB1V03_LOCUS22456</name>
</gene>
<dbReference type="InterPro" id="IPR001611">
    <property type="entry name" value="Leu-rich_rpt"/>
</dbReference>
<organism evidence="1">
    <name type="scientific">Oppiella nova</name>
    <dbReference type="NCBI Taxonomy" id="334625"/>
    <lineage>
        <taxon>Eukaryota</taxon>
        <taxon>Metazoa</taxon>
        <taxon>Ecdysozoa</taxon>
        <taxon>Arthropoda</taxon>
        <taxon>Chelicerata</taxon>
        <taxon>Arachnida</taxon>
        <taxon>Acari</taxon>
        <taxon>Acariformes</taxon>
        <taxon>Sarcoptiformes</taxon>
        <taxon>Oribatida</taxon>
        <taxon>Brachypylina</taxon>
        <taxon>Oppioidea</taxon>
        <taxon>Oppiidae</taxon>
        <taxon>Oppiella</taxon>
    </lineage>
</organism>
<dbReference type="Pfam" id="PF00560">
    <property type="entry name" value="LRR_1"/>
    <property type="match status" value="2"/>
</dbReference>
<feature type="non-terminal residue" evidence="1">
    <location>
        <position position="1"/>
    </location>
</feature>
<name>A0A7R9MTH8_9ACAR</name>
<dbReference type="InterPro" id="IPR032675">
    <property type="entry name" value="LRR_dom_sf"/>
</dbReference>
<dbReference type="EMBL" id="CAJPVJ010050255">
    <property type="protein sequence ID" value="CAG2183035.1"/>
    <property type="molecule type" value="Genomic_DNA"/>
</dbReference>
<dbReference type="Gene3D" id="3.80.10.10">
    <property type="entry name" value="Ribonuclease Inhibitor"/>
    <property type="match status" value="1"/>
</dbReference>
<dbReference type="Proteomes" id="UP000728032">
    <property type="component" value="Unassembled WGS sequence"/>
</dbReference>
<reference evidence="1" key="1">
    <citation type="submission" date="2020-11" db="EMBL/GenBank/DDBJ databases">
        <authorList>
            <person name="Tran Van P."/>
        </authorList>
    </citation>
    <scope>NUCLEOTIDE SEQUENCE</scope>
</reference>
<dbReference type="OrthoDB" id="1708588at2759"/>